<keyword evidence="7" id="KW-0028">Amino-acid biosynthesis</keyword>
<evidence type="ECO:0000256" key="1">
    <source>
        <dbReference type="ARBA" id="ARBA00001933"/>
    </source>
</evidence>
<keyword evidence="10" id="KW-1185">Reference proteome</keyword>
<reference evidence="9" key="1">
    <citation type="submission" date="2021-03" db="EMBL/GenBank/DDBJ databases">
        <title>Genomic Encyclopedia of Type Strains, Phase IV (KMG-IV): sequencing the most valuable type-strain genomes for metagenomic binning, comparative biology and taxonomic classification.</title>
        <authorList>
            <person name="Goeker M."/>
        </authorList>
    </citation>
    <scope>NUCLEOTIDE SEQUENCE</scope>
    <source>
        <strain evidence="9">DSM 107338</strain>
    </source>
</reference>
<dbReference type="EC" id="2.6.1.9" evidence="7"/>
<dbReference type="NCBIfam" id="TIGR01141">
    <property type="entry name" value="hisC"/>
    <property type="match status" value="1"/>
</dbReference>
<dbReference type="EMBL" id="JAGGMB010000003">
    <property type="protein sequence ID" value="MBP2076895.1"/>
    <property type="molecule type" value="Genomic_DNA"/>
</dbReference>
<dbReference type="InterPro" id="IPR005861">
    <property type="entry name" value="HisP_aminotrans"/>
</dbReference>
<dbReference type="InterPro" id="IPR015422">
    <property type="entry name" value="PyrdxlP-dep_Trfase_small"/>
</dbReference>
<sequence length="369" mass="41810">MSKPTWRNEITNIDPYIPGKSIEDVKKEYHLERVLRLASNENPRGASPKAMEAARQSIEDIQYYPETTAKELREGLAHFYHVSSDEIITANGADNILTLLISAYVNEGDEVIYCTPTFPTYRSTTLLMGGVPIEVDLTADWCFNLDTIYEQITLDTKMIFICNPNNPTGTIVSTEQLLAFLDKVPDHVQVVLDEAYIEYVEDNDYMNGIDLFKKSYPIITVRTFSKYYGLAGLRVGYAVAPKEKLEPVLRIREPFATNRTAIHAAIAAINDQAFAKSHLLENKREKVYLCKELKALGYEVIESHTNFLFVYLNMDSVSLFKGLLPHGIIIRPATPWGYPNHARITIGTREQNQLLVELLSSIRAETSTY</sequence>
<keyword evidence="5 7" id="KW-0663">Pyridoxal phosphate</keyword>
<dbReference type="AlphaFoldDB" id="A0A9X0YT91"/>
<feature type="domain" description="Aminotransferase class I/classII large" evidence="8">
    <location>
        <begin position="33"/>
        <end position="357"/>
    </location>
</feature>
<comment type="catalytic activity">
    <reaction evidence="7">
        <text>L-histidinol phosphate + 2-oxoglutarate = 3-(imidazol-4-yl)-2-oxopropyl phosphate + L-glutamate</text>
        <dbReference type="Rhea" id="RHEA:23744"/>
        <dbReference type="ChEBI" id="CHEBI:16810"/>
        <dbReference type="ChEBI" id="CHEBI:29985"/>
        <dbReference type="ChEBI" id="CHEBI:57766"/>
        <dbReference type="ChEBI" id="CHEBI:57980"/>
        <dbReference type="EC" id="2.6.1.9"/>
    </reaction>
</comment>
<evidence type="ECO:0000256" key="5">
    <source>
        <dbReference type="ARBA" id="ARBA00022898"/>
    </source>
</evidence>
<gene>
    <name evidence="7" type="primary">hisC</name>
    <name evidence="9" type="ORF">J2Z64_001126</name>
</gene>
<evidence type="ECO:0000256" key="6">
    <source>
        <dbReference type="ARBA" id="ARBA00023102"/>
    </source>
</evidence>
<dbReference type="InterPro" id="IPR015424">
    <property type="entry name" value="PyrdxlP-dep_Trfase"/>
</dbReference>
<dbReference type="InterPro" id="IPR004839">
    <property type="entry name" value="Aminotransferase_I/II_large"/>
</dbReference>
<protein>
    <recommendedName>
        <fullName evidence="7">Histidinol-phosphate aminotransferase</fullName>
        <ecNumber evidence="7">2.6.1.9</ecNumber>
    </recommendedName>
    <alternativeName>
        <fullName evidence="7">Imidazole acetol-phosphate transaminase</fullName>
    </alternativeName>
</protein>
<comment type="cofactor">
    <cofactor evidence="1 7">
        <name>pyridoxal 5'-phosphate</name>
        <dbReference type="ChEBI" id="CHEBI:597326"/>
    </cofactor>
</comment>
<dbReference type="GO" id="GO:0000105">
    <property type="term" value="P:L-histidine biosynthetic process"/>
    <property type="evidence" value="ECO:0007669"/>
    <property type="project" value="UniProtKB-UniRule"/>
</dbReference>
<organism evidence="9 10">
    <name type="scientific">Oceanobacillus polygoni</name>
    <dbReference type="NCBI Taxonomy" id="1235259"/>
    <lineage>
        <taxon>Bacteria</taxon>
        <taxon>Bacillati</taxon>
        <taxon>Bacillota</taxon>
        <taxon>Bacilli</taxon>
        <taxon>Bacillales</taxon>
        <taxon>Bacillaceae</taxon>
        <taxon>Oceanobacillus</taxon>
    </lineage>
</organism>
<dbReference type="Proteomes" id="UP001138793">
    <property type="component" value="Unassembled WGS sequence"/>
</dbReference>
<dbReference type="HAMAP" id="MF_01023">
    <property type="entry name" value="HisC_aminotrans_2"/>
    <property type="match status" value="1"/>
</dbReference>
<feature type="modified residue" description="N6-(pyridoxal phosphate)lysine" evidence="7">
    <location>
        <position position="226"/>
    </location>
</feature>
<evidence type="ECO:0000259" key="8">
    <source>
        <dbReference type="Pfam" id="PF00155"/>
    </source>
</evidence>
<dbReference type="CDD" id="cd00609">
    <property type="entry name" value="AAT_like"/>
    <property type="match status" value="1"/>
</dbReference>
<dbReference type="PANTHER" id="PTHR43643">
    <property type="entry name" value="HISTIDINOL-PHOSPHATE AMINOTRANSFERASE 2"/>
    <property type="match status" value="1"/>
</dbReference>
<evidence type="ECO:0000313" key="9">
    <source>
        <dbReference type="EMBL" id="MBP2076895.1"/>
    </source>
</evidence>
<keyword evidence="6 7" id="KW-0368">Histidine biosynthesis</keyword>
<evidence type="ECO:0000256" key="2">
    <source>
        <dbReference type="ARBA" id="ARBA00011738"/>
    </source>
</evidence>
<comment type="similarity">
    <text evidence="7">Belongs to the class-II pyridoxal-phosphate-dependent aminotransferase family. Histidinol-phosphate aminotransferase subfamily.</text>
</comment>
<dbReference type="InterPro" id="IPR050106">
    <property type="entry name" value="HistidinolP_aminotransfase"/>
</dbReference>
<accession>A0A9X0YT91</accession>
<keyword evidence="3 7" id="KW-0032">Aminotransferase</keyword>
<dbReference type="GO" id="GO:0004400">
    <property type="term" value="F:histidinol-phosphate transaminase activity"/>
    <property type="evidence" value="ECO:0007669"/>
    <property type="project" value="UniProtKB-UniRule"/>
</dbReference>
<evidence type="ECO:0000256" key="3">
    <source>
        <dbReference type="ARBA" id="ARBA00022576"/>
    </source>
</evidence>
<evidence type="ECO:0000256" key="4">
    <source>
        <dbReference type="ARBA" id="ARBA00022679"/>
    </source>
</evidence>
<comment type="subunit">
    <text evidence="2 7">Homodimer.</text>
</comment>
<comment type="caution">
    <text evidence="9">The sequence shown here is derived from an EMBL/GenBank/DDBJ whole genome shotgun (WGS) entry which is preliminary data.</text>
</comment>
<dbReference type="InterPro" id="IPR015421">
    <property type="entry name" value="PyrdxlP-dep_Trfase_major"/>
</dbReference>
<dbReference type="Pfam" id="PF00155">
    <property type="entry name" value="Aminotran_1_2"/>
    <property type="match status" value="1"/>
</dbReference>
<comment type="pathway">
    <text evidence="7">Amino-acid biosynthesis; L-histidine biosynthesis; L-histidine from 5-phospho-alpha-D-ribose 1-diphosphate: step 7/9.</text>
</comment>
<dbReference type="PANTHER" id="PTHR43643:SF3">
    <property type="entry name" value="HISTIDINOL-PHOSPHATE AMINOTRANSFERASE"/>
    <property type="match status" value="1"/>
</dbReference>
<evidence type="ECO:0000256" key="7">
    <source>
        <dbReference type="HAMAP-Rule" id="MF_01023"/>
    </source>
</evidence>
<keyword evidence="4 7" id="KW-0808">Transferase</keyword>
<proteinExistence type="inferred from homology"/>
<dbReference type="Gene3D" id="3.40.640.10">
    <property type="entry name" value="Type I PLP-dependent aspartate aminotransferase-like (Major domain)"/>
    <property type="match status" value="1"/>
</dbReference>
<dbReference type="RefSeq" id="WP_245347654.1">
    <property type="nucleotide sequence ID" value="NZ_JAGGMB010000003.1"/>
</dbReference>
<dbReference type="GO" id="GO:0030170">
    <property type="term" value="F:pyridoxal phosphate binding"/>
    <property type="evidence" value="ECO:0007669"/>
    <property type="project" value="InterPro"/>
</dbReference>
<name>A0A9X0YT91_9BACI</name>
<dbReference type="Gene3D" id="3.90.1150.10">
    <property type="entry name" value="Aspartate Aminotransferase, domain 1"/>
    <property type="match status" value="1"/>
</dbReference>
<dbReference type="SUPFAM" id="SSF53383">
    <property type="entry name" value="PLP-dependent transferases"/>
    <property type="match status" value="1"/>
</dbReference>
<evidence type="ECO:0000313" key="10">
    <source>
        <dbReference type="Proteomes" id="UP001138793"/>
    </source>
</evidence>